<evidence type="ECO:0000256" key="2">
    <source>
        <dbReference type="ARBA" id="ARBA00022614"/>
    </source>
</evidence>
<dbReference type="GO" id="GO:0031267">
    <property type="term" value="F:small GTPase binding"/>
    <property type="evidence" value="ECO:0007669"/>
    <property type="project" value="TreeGrafter"/>
</dbReference>
<dbReference type="AlphaFoldDB" id="A0AAD5UDQ0"/>
<keyword evidence="5" id="KW-1185">Reference proteome</keyword>
<dbReference type="GO" id="GO:0006913">
    <property type="term" value="P:nucleocytoplasmic transport"/>
    <property type="evidence" value="ECO:0007669"/>
    <property type="project" value="TreeGrafter"/>
</dbReference>
<dbReference type="SMART" id="SM00368">
    <property type="entry name" value="LRR_RI"/>
    <property type="match status" value="3"/>
</dbReference>
<organism evidence="4 5">
    <name type="scientific">Boothiomyces macroporosus</name>
    <dbReference type="NCBI Taxonomy" id="261099"/>
    <lineage>
        <taxon>Eukaryota</taxon>
        <taxon>Fungi</taxon>
        <taxon>Fungi incertae sedis</taxon>
        <taxon>Chytridiomycota</taxon>
        <taxon>Chytridiomycota incertae sedis</taxon>
        <taxon>Chytridiomycetes</taxon>
        <taxon>Rhizophydiales</taxon>
        <taxon>Terramycetaceae</taxon>
        <taxon>Boothiomyces</taxon>
    </lineage>
</organism>
<dbReference type="Gene3D" id="3.80.10.10">
    <property type="entry name" value="Ribonuclease Inhibitor"/>
    <property type="match status" value="2"/>
</dbReference>
<dbReference type="InterPro" id="IPR032675">
    <property type="entry name" value="LRR_dom_sf"/>
</dbReference>
<dbReference type="InterPro" id="IPR027038">
    <property type="entry name" value="RanGap"/>
</dbReference>
<name>A0AAD5UDQ0_9FUNG</name>
<dbReference type="GO" id="GO:0005634">
    <property type="term" value="C:nucleus"/>
    <property type="evidence" value="ECO:0007669"/>
    <property type="project" value="TreeGrafter"/>
</dbReference>
<dbReference type="GO" id="GO:0005096">
    <property type="term" value="F:GTPase activator activity"/>
    <property type="evidence" value="ECO:0007669"/>
    <property type="project" value="UniProtKB-KW"/>
</dbReference>
<accession>A0AAD5UDQ0</accession>
<reference evidence="4" key="1">
    <citation type="submission" date="2020-05" db="EMBL/GenBank/DDBJ databases">
        <title>Phylogenomic resolution of chytrid fungi.</title>
        <authorList>
            <person name="Stajich J.E."/>
            <person name="Amses K."/>
            <person name="Simmons R."/>
            <person name="Seto K."/>
            <person name="Myers J."/>
            <person name="Bonds A."/>
            <person name="Quandt C.A."/>
            <person name="Barry K."/>
            <person name="Liu P."/>
            <person name="Grigoriev I."/>
            <person name="Longcore J.E."/>
            <person name="James T.Y."/>
        </authorList>
    </citation>
    <scope>NUCLEOTIDE SEQUENCE</scope>
    <source>
        <strain evidence="4">PLAUS21</strain>
    </source>
</reference>
<dbReference type="Pfam" id="PF13516">
    <property type="entry name" value="LRR_6"/>
    <property type="match status" value="2"/>
</dbReference>
<gene>
    <name evidence="4" type="ORF">HK103_001677</name>
</gene>
<dbReference type="InterPro" id="IPR001611">
    <property type="entry name" value="Leu-rich_rpt"/>
</dbReference>
<dbReference type="PANTHER" id="PTHR24113">
    <property type="entry name" value="RAN GTPASE-ACTIVATING PROTEIN 1"/>
    <property type="match status" value="1"/>
</dbReference>
<dbReference type="GO" id="GO:0005829">
    <property type="term" value="C:cytosol"/>
    <property type="evidence" value="ECO:0007669"/>
    <property type="project" value="TreeGrafter"/>
</dbReference>
<dbReference type="GO" id="GO:0048471">
    <property type="term" value="C:perinuclear region of cytoplasm"/>
    <property type="evidence" value="ECO:0007669"/>
    <property type="project" value="TreeGrafter"/>
</dbReference>
<keyword evidence="1" id="KW-0343">GTPase activation</keyword>
<evidence type="ECO:0000313" key="4">
    <source>
        <dbReference type="EMBL" id="KAJ3252242.1"/>
    </source>
</evidence>
<evidence type="ECO:0000256" key="3">
    <source>
        <dbReference type="ARBA" id="ARBA00022737"/>
    </source>
</evidence>
<evidence type="ECO:0000313" key="5">
    <source>
        <dbReference type="Proteomes" id="UP001210925"/>
    </source>
</evidence>
<evidence type="ECO:0000256" key="1">
    <source>
        <dbReference type="ARBA" id="ARBA00022468"/>
    </source>
</evidence>
<keyword evidence="2" id="KW-0433">Leucine-rich repeat</keyword>
<comment type="caution">
    <text evidence="4">The sequence shown here is derived from an EMBL/GenBank/DDBJ whole genome shotgun (WGS) entry which is preliminary data.</text>
</comment>
<dbReference type="EMBL" id="JADGKB010000149">
    <property type="protein sequence ID" value="KAJ3252242.1"/>
    <property type="molecule type" value="Genomic_DNA"/>
</dbReference>
<sequence>MEDLNRIAVFNSYSTAHHVVKSLPNFRYLKSLKLMDISGLDLEPLAKHLSQTNLTRLEFYSVTIVNLLHLMVSLCFSTVNVLELVNADLGDADALIIAKSLSKTKLTVLTLNRNRIGTKGAIDLSKSLKYSSLQYLGLGENPIGTEGCKAIVQAIVQSSFKQYDLEKTNSTEIDFNCLKIENLVNAQITSISIDCYNSKVFDAVCQNIKHVQNDFRLKIRNFQLALIFKEAQCSNIKSLSIDASCTNNGNSLLGIESYLGLSNIQRICITEAIILPAFLGNLLSNLSNHSPLQYLEITGRATSANTQQGMIDFAKHLPNTNLKHLALNKLDFSDFSLQQLSKSINQTRLRTLDLSGNRFSRNGIVQFVNTVKYSSIYKLSFIQQSSSTDIKMIRNSFVDMLGDRRGLQVVL</sequence>
<dbReference type="SUPFAM" id="SSF52047">
    <property type="entry name" value="RNI-like"/>
    <property type="match status" value="2"/>
</dbReference>
<dbReference type="PANTHER" id="PTHR24113:SF12">
    <property type="entry name" value="RAN GTPASE-ACTIVATING PROTEIN 1"/>
    <property type="match status" value="1"/>
</dbReference>
<dbReference type="Proteomes" id="UP001210925">
    <property type="component" value="Unassembled WGS sequence"/>
</dbReference>
<proteinExistence type="predicted"/>
<keyword evidence="3" id="KW-0677">Repeat</keyword>
<protein>
    <recommendedName>
        <fullName evidence="6">RNI-like protein</fullName>
    </recommendedName>
</protein>
<evidence type="ECO:0008006" key="6">
    <source>
        <dbReference type="Google" id="ProtNLM"/>
    </source>
</evidence>